<dbReference type="AlphaFoldDB" id="A0A2T7P5M4"/>
<feature type="domain" description="THD" evidence="6">
    <location>
        <begin position="167"/>
        <end position="309"/>
    </location>
</feature>
<evidence type="ECO:0000256" key="3">
    <source>
        <dbReference type="ARBA" id="ARBA00022514"/>
    </source>
</evidence>
<dbReference type="Pfam" id="PF00229">
    <property type="entry name" value="TNF"/>
    <property type="match status" value="1"/>
</dbReference>
<evidence type="ECO:0000259" key="6">
    <source>
        <dbReference type="PROSITE" id="PS50049"/>
    </source>
</evidence>
<protein>
    <recommendedName>
        <fullName evidence="6">THD domain-containing protein</fullName>
    </recommendedName>
</protein>
<evidence type="ECO:0000313" key="8">
    <source>
        <dbReference type="Proteomes" id="UP000245119"/>
    </source>
</evidence>
<dbReference type="PANTHER" id="PTHR11471:SF13">
    <property type="entry name" value="TNF FAMILY PROFILE DOMAIN-CONTAINING PROTEIN"/>
    <property type="match status" value="1"/>
</dbReference>
<dbReference type="OrthoDB" id="6152797at2759"/>
<gene>
    <name evidence="7" type="ORF">C0Q70_11300</name>
</gene>
<reference evidence="7 8" key="1">
    <citation type="submission" date="2018-04" db="EMBL/GenBank/DDBJ databases">
        <title>The genome of golden apple snail Pomacea canaliculata provides insight into stress tolerance and invasive adaptation.</title>
        <authorList>
            <person name="Liu C."/>
            <person name="Liu B."/>
            <person name="Ren Y."/>
            <person name="Zhang Y."/>
            <person name="Wang H."/>
            <person name="Li S."/>
            <person name="Jiang F."/>
            <person name="Yin L."/>
            <person name="Zhang G."/>
            <person name="Qian W."/>
            <person name="Fan W."/>
        </authorList>
    </citation>
    <scope>NUCLEOTIDE SEQUENCE [LARGE SCALE GENOMIC DNA]</scope>
    <source>
        <strain evidence="7">SZHN2017</strain>
        <tissue evidence="7">Muscle</tissue>
    </source>
</reference>
<evidence type="ECO:0000313" key="7">
    <source>
        <dbReference type="EMBL" id="PVD28706.1"/>
    </source>
</evidence>
<feature type="transmembrane region" description="Helical" evidence="5">
    <location>
        <begin position="47"/>
        <end position="71"/>
    </location>
</feature>
<evidence type="ECO:0000256" key="1">
    <source>
        <dbReference type="ARBA" id="ARBA00004370"/>
    </source>
</evidence>
<dbReference type="GO" id="GO:0005125">
    <property type="term" value="F:cytokine activity"/>
    <property type="evidence" value="ECO:0007669"/>
    <property type="project" value="UniProtKB-KW"/>
</dbReference>
<proteinExistence type="inferred from homology"/>
<dbReference type="GO" id="GO:0016020">
    <property type="term" value="C:membrane"/>
    <property type="evidence" value="ECO:0007669"/>
    <property type="project" value="UniProtKB-SubCell"/>
</dbReference>
<keyword evidence="3" id="KW-0202">Cytokine</keyword>
<dbReference type="EMBL" id="PZQS01000006">
    <property type="protein sequence ID" value="PVD28706.1"/>
    <property type="molecule type" value="Genomic_DNA"/>
</dbReference>
<dbReference type="GO" id="GO:0005164">
    <property type="term" value="F:tumor necrosis factor receptor binding"/>
    <property type="evidence" value="ECO:0007669"/>
    <property type="project" value="InterPro"/>
</dbReference>
<dbReference type="InterPro" id="IPR006052">
    <property type="entry name" value="TNF_dom"/>
</dbReference>
<dbReference type="SUPFAM" id="SSF49842">
    <property type="entry name" value="TNF-like"/>
    <property type="match status" value="1"/>
</dbReference>
<dbReference type="PANTHER" id="PTHR11471">
    <property type="entry name" value="TUMOR NECROSIS FACTOR FAMILY MEMBER"/>
    <property type="match status" value="1"/>
</dbReference>
<evidence type="ECO:0000256" key="5">
    <source>
        <dbReference type="SAM" id="Phobius"/>
    </source>
</evidence>
<dbReference type="InterPro" id="IPR008983">
    <property type="entry name" value="Tumour_necrosis_fac-like_dom"/>
</dbReference>
<dbReference type="GO" id="GO:0006955">
    <property type="term" value="P:immune response"/>
    <property type="evidence" value="ECO:0007669"/>
    <property type="project" value="InterPro"/>
</dbReference>
<sequence>MSDSRVSSLASGSIGGGSSLSYALPVEVEFLVKKEGSQKTRTNLGFIVGISVCLSIASLLLAVAAAGWLLLNDALSTQLVNLQDEVCLPCAQLTSDPVADLLSPLPDGLEVIKDNNDLKICCASTNAQLAALFKLMLQRQESIRASSELKAPPNAVSLLSTNTKMEVSAHLLWKPGSGSQDKQQWKGPEESSWSLVRPGLTFHDNTIYVITSGTYYVYCQILYNISDDSIDDGPQVASSYVYVTSLMYPNMSGIVLKSRHTQGDKQDRHSTFVGGQLLLHKGDKLYVKLSHPSSCPMTRRAVSLACLRSGTRLQRKRSFINYMTCTVAMEKAENMSAI</sequence>
<name>A0A2T7P5M4_POMCA</name>
<comment type="subcellular location">
    <subcellularLocation>
        <location evidence="1">Membrane</location>
    </subcellularLocation>
</comment>
<evidence type="ECO:0000256" key="4">
    <source>
        <dbReference type="ARBA" id="ARBA00023136"/>
    </source>
</evidence>
<comment type="caution">
    <text evidence="7">The sequence shown here is derived from an EMBL/GenBank/DDBJ whole genome shotgun (WGS) entry which is preliminary data.</text>
</comment>
<keyword evidence="8" id="KW-1185">Reference proteome</keyword>
<dbReference type="PROSITE" id="PS50049">
    <property type="entry name" value="THD_2"/>
    <property type="match status" value="1"/>
</dbReference>
<keyword evidence="5" id="KW-1133">Transmembrane helix</keyword>
<keyword evidence="4 5" id="KW-0472">Membrane</keyword>
<accession>A0A2T7P5M4</accession>
<dbReference type="GO" id="GO:0005615">
    <property type="term" value="C:extracellular space"/>
    <property type="evidence" value="ECO:0007669"/>
    <property type="project" value="UniProtKB-KW"/>
</dbReference>
<dbReference type="Proteomes" id="UP000245119">
    <property type="component" value="Linkage Group LG6"/>
</dbReference>
<comment type="similarity">
    <text evidence="2">Belongs to the tumor necrosis factor family.</text>
</comment>
<keyword evidence="5" id="KW-0812">Transmembrane</keyword>
<evidence type="ECO:0000256" key="2">
    <source>
        <dbReference type="ARBA" id="ARBA00008670"/>
    </source>
</evidence>
<dbReference type="Gene3D" id="2.60.120.40">
    <property type="match status" value="1"/>
</dbReference>
<organism evidence="7 8">
    <name type="scientific">Pomacea canaliculata</name>
    <name type="common">Golden apple snail</name>
    <dbReference type="NCBI Taxonomy" id="400727"/>
    <lineage>
        <taxon>Eukaryota</taxon>
        <taxon>Metazoa</taxon>
        <taxon>Spiralia</taxon>
        <taxon>Lophotrochozoa</taxon>
        <taxon>Mollusca</taxon>
        <taxon>Gastropoda</taxon>
        <taxon>Caenogastropoda</taxon>
        <taxon>Architaenioglossa</taxon>
        <taxon>Ampullarioidea</taxon>
        <taxon>Ampullariidae</taxon>
        <taxon>Pomacea</taxon>
    </lineage>
</organism>